<dbReference type="GO" id="GO:0007166">
    <property type="term" value="P:cell surface receptor signaling pathway"/>
    <property type="evidence" value="ECO:0007669"/>
    <property type="project" value="InterPro"/>
</dbReference>
<dbReference type="FunFam" id="3.30.200.20:FF:000515">
    <property type="entry name" value="Inactive serine/threonine-protein kinase"/>
    <property type="match status" value="1"/>
</dbReference>
<dbReference type="PANTHER" id="PTHR27005:SF466">
    <property type="entry name" value="NON-FUNCTIONAL PSEUDOKINASE ZED1-LIKE"/>
    <property type="match status" value="1"/>
</dbReference>
<name>A0A438D7Y6_VITVI</name>
<accession>A0A438D7Y6</accession>
<dbReference type="GO" id="GO:0005524">
    <property type="term" value="F:ATP binding"/>
    <property type="evidence" value="ECO:0007669"/>
    <property type="project" value="UniProtKB-KW"/>
</dbReference>
<dbReference type="SUPFAM" id="SSF56112">
    <property type="entry name" value="Protein kinase-like (PK-like)"/>
    <property type="match status" value="1"/>
</dbReference>
<dbReference type="PANTHER" id="PTHR27005">
    <property type="entry name" value="WALL-ASSOCIATED RECEPTOR KINASE-LIKE 21"/>
    <property type="match status" value="1"/>
</dbReference>
<proteinExistence type="inferred from homology"/>
<dbReference type="InterPro" id="IPR000719">
    <property type="entry name" value="Prot_kinase_dom"/>
</dbReference>
<evidence type="ECO:0000313" key="5">
    <source>
        <dbReference type="EMBL" id="RVW31558.1"/>
    </source>
</evidence>
<gene>
    <name evidence="5" type="primary">ZED1_3</name>
    <name evidence="5" type="ORF">CK203_087924</name>
</gene>
<dbReference type="AlphaFoldDB" id="A0A438D7Y6"/>
<dbReference type="Gene3D" id="3.30.200.20">
    <property type="entry name" value="Phosphorylase Kinase, domain 1"/>
    <property type="match status" value="1"/>
</dbReference>
<reference evidence="5 6" key="1">
    <citation type="journal article" date="2018" name="PLoS Genet.">
        <title>Population sequencing reveals clonal diversity and ancestral inbreeding in the grapevine cultivar Chardonnay.</title>
        <authorList>
            <person name="Roach M.J."/>
            <person name="Johnson D.L."/>
            <person name="Bohlmann J."/>
            <person name="van Vuuren H.J."/>
            <person name="Jones S.J."/>
            <person name="Pretorius I.S."/>
            <person name="Schmidt S.A."/>
            <person name="Borneman A.R."/>
        </authorList>
    </citation>
    <scope>NUCLEOTIDE SEQUENCE [LARGE SCALE GENOMIC DNA]</scope>
    <source>
        <strain evidence="6">cv. Chardonnay</strain>
        <tissue evidence="5">Leaf</tissue>
    </source>
</reference>
<dbReference type="Gene3D" id="1.10.510.10">
    <property type="entry name" value="Transferase(Phosphotransferase) domain 1"/>
    <property type="match status" value="1"/>
</dbReference>
<dbReference type="Proteomes" id="UP000288805">
    <property type="component" value="Unassembled WGS sequence"/>
</dbReference>
<evidence type="ECO:0000256" key="2">
    <source>
        <dbReference type="ARBA" id="ARBA00022840"/>
    </source>
</evidence>
<keyword evidence="2" id="KW-0067">ATP-binding</keyword>
<evidence type="ECO:0000259" key="4">
    <source>
        <dbReference type="PROSITE" id="PS50011"/>
    </source>
</evidence>
<dbReference type="EMBL" id="QGNW01001749">
    <property type="protein sequence ID" value="RVW31558.1"/>
    <property type="molecule type" value="Genomic_DNA"/>
</dbReference>
<protein>
    <submittedName>
        <fullName evidence="5">Non-functional pseudokinase ZED1</fullName>
    </submittedName>
</protein>
<keyword evidence="1" id="KW-0547">Nucleotide-binding</keyword>
<feature type="domain" description="Protein kinase" evidence="4">
    <location>
        <begin position="1"/>
        <end position="331"/>
    </location>
</feature>
<organism evidence="5 6">
    <name type="scientific">Vitis vinifera</name>
    <name type="common">Grape</name>
    <dbReference type="NCBI Taxonomy" id="29760"/>
    <lineage>
        <taxon>Eukaryota</taxon>
        <taxon>Viridiplantae</taxon>
        <taxon>Streptophyta</taxon>
        <taxon>Embryophyta</taxon>
        <taxon>Tracheophyta</taxon>
        <taxon>Spermatophyta</taxon>
        <taxon>Magnoliopsida</taxon>
        <taxon>eudicotyledons</taxon>
        <taxon>Gunneridae</taxon>
        <taxon>Pentapetalae</taxon>
        <taxon>rosids</taxon>
        <taxon>Vitales</taxon>
        <taxon>Vitaceae</taxon>
        <taxon>Viteae</taxon>
        <taxon>Vitis</taxon>
    </lineage>
</organism>
<comment type="similarity">
    <text evidence="3">Belongs to the protein kinase superfamily. Ser/Thr protein kinase family. ZRK subfamily.</text>
</comment>
<dbReference type="Pfam" id="PF00069">
    <property type="entry name" value="Pkinase"/>
    <property type="match status" value="1"/>
</dbReference>
<dbReference type="GO" id="GO:0009266">
    <property type="term" value="P:response to temperature stimulus"/>
    <property type="evidence" value="ECO:0007669"/>
    <property type="project" value="UniProtKB-ARBA"/>
</dbReference>
<evidence type="ECO:0000256" key="3">
    <source>
        <dbReference type="ARBA" id="ARBA00060939"/>
    </source>
</evidence>
<dbReference type="InterPro" id="IPR045274">
    <property type="entry name" value="WAK-like"/>
</dbReference>
<dbReference type="GO" id="GO:0004672">
    <property type="term" value="F:protein kinase activity"/>
    <property type="evidence" value="ECO:0007669"/>
    <property type="project" value="InterPro"/>
</dbReference>
<comment type="caution">
    <text evidence="5">The sequence shown here is derived from an EMBL/GenBank/DDBJ whole genome shotgun (WGS) entry which is preliminary data.</text>
</comment>
<dbReference type="GO" id="GO:0042742">
    <property type="term" value="P:defense response to bacterium"/>
    <property type="evidence" value="ECO:0007669"/>
    <property type="project" value="UniProtKB-ARBA"/>
</dbReference>
<dbReference type="InterPro" id="IPR011009">
    <property type="entry name" value="Kinase-like_dom_sf"/>
</dbReference>
<dbReference type="PROSITE" id="PS50011">
    <property type="entry name" value="PROTEIN_KINASE_DOM"/>
    <property type="match status" value="1"/>
</dbReference>
<sequence>MGKIRRKELKKMKKESMLKNGSLLLKERISYFNGKYFNPIRSFSMKELKNATDDYNTSLIFDHDVGNCIWYKGSLEGRTISIRTNFYEGVEMAINEIAIASQMSSHKNALKLLGCCLETRIPILVYEFPSGGSLIDRIFSPPNPLSWKSRLRIAYDIANVIAYLHTAFPRSIIHTDIKPSSFFLDQDCAAKLSDFSLSITLPEGEMQVEDEIRGTFGYLAPKTLISGVYTEKNDVFSFGILLLELLIGKRVHSIMHEERASIQDYAQSFVNTYDINGTVDPIILAQPRGIHEELQFQAIFDLAMRCSMKDMDERPTIVNAAKEVRRIQKFVP</sequence>
<keyword evidence="5" id="KW-0808">Transferase</keyword>
<dbReference type="FunFam" id="1.10.510.10:FF:000774">
    <property type="entry name" value="Kinase family protein"/>
    <property type="match status" value="1"/>
</dbReference>
<evidence type="ECO:0000256" key="1">
    <source>
        <dbReference type="ARBA" id="ARBA00022741"/>
    </source>
</evidence>
<evidence type="ECO:0000313" key="6">
    <source>
        <dbReference type="Proteomes" id="UP000288805"/>
    </source>
</evidence>
<keyword evidence="5" id="KW-0418">Kinase</keyword>